<organism evidence="3 4">
    <name type="scientific">Thetidibacter halocola</name>
    <dbReference type="NCBI Taxonomy" id="2827239"/>
    <lineage>
        <taxon>Bacteria</taxon>
        <taxon>Pseudomonadati</taxon>
        <taxon>Pseudomonadota</taxon>
        <taxon>Alphaproteobacteria</taxon>
        <taxon>Rhodobacterales</taxon>
        <taxon>Roseobacteraceae</taxon>
        <taxon>Thetidibacter</taxon>
    </lineage>
</organism>
<keyword evidence="4" id="KW-1185">Reference proteome</keyword>
<sequence length="327" mass="35873">MNIQKPGPGTPTPDWDITHLREHLQAAVDLEFWTIPFYMTALYSIKDRNSDAFKLIMSVANEEMLHVQLASNAANAFGVTPTFDAPVYDDRIGIPHLQFALDTPNPTDIFTPHSAELGPLDLARINAMCLIEYPEWLTAQGIILKQDRSAYGSIGAFYDALRYGARQYADAVRGNVNQVDIFKNFFSNFPTQTVTDNGARGLAQVMTLFEAITEQGEGKSEGSSEIPPEFRNTADDDQPDEDHYVKFLSIRDAAAGLPATYSGDPDPKPGTPGHEAQQILIGKFGDFRVTLAALFAGAHPGHFGREMSALGGYVLNCWKLGAVPKFS</sequence>
<evidence type="ECO:0000259" key="2">
    <source>
        <dbReference type="Pfam" id="PF12902"/>
    </source>
</evidence>
<dbReference type="Gene3D" id="1.20.1260.10">
    <property type="match status" value="1"/>
</dbReference>
<dbReference type="EMBL" id="JAGTUU010000015">
    <property type="protein sequence ID" value="MBS0126875.1"/>
    <property type="molecule type" value="Genomic_DNA"/>
</dbReference>
<dbReference type="InterPro" id="IPR009078">
    <property type="entry name" value="Ferritin-like_SF"/>
</dbReference>
<dbReference type="SUPFAM" id="SSF47240">
    <property type="entry name" value="Ferritin-like"/>
    <property type="match status" value="1"/>
</dbReference>
<dbReference type="AlphaFoldDB" id="A0A8J7WFU6"/>
<dbReference type="PANTHER" id="PTHR34400:SF4">
    <property type="entry name" value="MEMBRANE PROTEIN"/>
    <property type="match status" value="1"/>
</dbReference>
<dbReference type="RefSeq" id="WP_212538834.1">
    <property type="nucleotide sequence ID" value="NZ_JAGTUU010000015.1"/>
</dbReference>
<protein>
    <submittedName>
        <fullName evidence="3">Ferritin-like protein</fullName>
    </submittedName>
</protein>
<reference evidence="3" key="1">
    <citation type="submission" date="2021-04" db="EMBL/GenBank/DDBJ databases">
        <authorList>
            <person name="Yoon J."/>
        </authorList>
    </citation>
    <scope>NUCLEOTIDE SEQUENCE</scope>
    <source>
        <strain evidence="3">KMU-90</strain>
    </source>
</reference>
<comment type="caution">
    <text evidence="3">The sequence shown here is derived from an EMBL/GenBank/DDBJ whole genome shotgun (WGS) entry which is preliminary data.</text>
</comment>
<feature type="domain" description="Iminophenyl-pyruvate dimer synthase" evidence="2">
    <location>
        <begin position="24"/>
        <end position="251"/>
    </location>
</feature>
<dbReference type="InterPro" id="IPR012347">
    <property type="entry name" value="Ferritin-like"/>
</dbReference>
<gene>
    <name evidence="3" type="ORF">KB874_22630</name>
</gene>
<name>A0A8J7WFU6_9RHOB</name>
<dbReference type="InterPro" id="IPR026820">
    <property type="entry name" value="VioB/RebD_dom"/>
</dbReference>
<evidence type="ECO:0000313" key="4">
    <source>
        <dbReference type="Proteomes" id="UP000681356"/>
    </source>
</evidence>
<dbReference type="PANTHER" id="PTHR34400">
    <property type="match status" value="1"/>
</dbReference>
<feature type="region of interest" description="Disordered" evidence="1">
    <location>
        <begin position="214"/>
        <end position="239"/>
    </location>
</feature>
<dbReference type="Gene3D" id="6.10.140.1530">
    <property type="match status" value="1"/>
</dbReference>
<evidence type="ECO:0000256" key="1">
    <source>
        <dbReference type="SAM" id="MobiDB-lite"/>
    </source>
</evidence>
<dbReference type="Pfam" id="PF12902">
    <property type="entry name" value="Ferritin-like"/>
    <property type="match status" value="1"/>
</dbReference>
<evidence type="ECO:0000313" key="3">
    <source>
        <dbReference type="EMBL" id="MBS0126875.1"/>
    </source>
</evidence>
<proteinExistence type="predicted"/>
<accession>A0A8J7WFU6</accession>
<dbReference type="Proteomes" id="UP000681356">
    <property type="component" value="Unassembled WGS sequence"/>
</dbReference>